<dbReference type="PANTHER" id="PTHR10046">
    <property type="entry name" value="ATP DEPENDENT LON PROTEASE FAMILY MEMBER"/>
    <property type="match status" value="1"/>
</dbReference>
<dbReference type="OrthoDB" id="9809379at2"/>
<dbReference type="RefSeq" id="WP_116209093.1">
    <property type="nucleotide sequence ID" value="NZ_QUNR01000007.1"/>
</dbReference>
<accession>A0A3E0H0N4</accession>
<organism evidence="2 3">
    <name type="scientific">Paraperlucidibaca baekdonensis</name>
    <dbReference type="NCBI Taxonomy" id="748120"/>
    <lineage>
        <taxon>Bacteria</taxon>
        <taxon>Pseudomonadati</taxon>
        <taxon>Pseudomonadota</taxon>
        <taxon>Gammaproteobacteria</taxon>
        <taxon>Moraxellales</taxon>
        <taxon>Moraxellaceae</taxon>
        <taxon>Paraperlucidibaca</taxon>
    </lineage>
</organism>
<dbReference type="InterPro" id="IPR003959">
    <property type="entry name" value="ATPase_AAA_core"/>
</dbReference>
<keyword evidence="3" id="KW-1185">Reference proteome</keyword>
<dbReference type="Pfam" id="PF00004">
    <property type="entry name" value="AAA"/>
    <property type="match status" value="1"/>
</dbReference>
<feature type="domain" description="AAA+ ATPase" evidence="1">
    <location>
        <begin position="240"/>
        <end position="388"/>
    </location>
</feature>
<dbReference type="GO" id="GO:0004252">
    <property type="term" value="F:serine-type endopeptidase activity"/>
    <property type="evidence" value="ECO:0007669"/>
    <property type="project" value="InterPro"/>
</dbReference>
<dbReference type="AlphaFoldDB" id="A0A3E0H0N4"/>
<dbReference type="InterPro" id="IPR027065">
    <property type="entry name" value="Lon_Prtase"/>
</dbReference>
<dbReference type="InterPro" id="IPR027417">
    <property type="entry name" value="P-loop_NTPase"/>
</dbReference>
<name>A0A3E0H0N4_9GAMM</name>
<dbReference type="GO" id="GO:0016887">
    <property type="term" value="F:ATP hydrolysis activity"/>
    <property type="evidence" value="ECO:0007669"/>
    <property type="project" value="InterPro"/>
</dbReference>
<proteinExistence type="predicted"/>
<dbReference type="GO" id="GO:0005524">
    <property type="term" value="F:ATP binding"/>
    <property type="evidence" value="ECO:0007669"/>
    <property type="project" value="InterPro"/>
</dbReference>
<comment type="caution">
    <text evidence="2">The sequence shown here is derived from an EMBL/GenBank/DDBJ whole genome shotgun (WGS) entry which is preliminary data.</text>
</comment>
<dbReference type="SMART" id="SM00382">
    <property type="entry name" value="AAA"/>
    <property type="match status" value="1"/>
</dbReference>
<dbReference type="GO" id="GO:0030163">
    <property type="term" value="P:protein catabolic process"/>
    <property type="evidence" value="ECO:0007669"/>
    <property type="project" value="InterPro"/>
</dbReference>
<sequence>MQTKYPLVAVSKSTYASIRKDLARQLPWLTLKGRVLAPGQFYHLKNLMYDVSVKHGDMESLRIELSVLCAKKTFGQWEVRLVCVENGLESPALNNKGLYWFLDSRLKKLNALINECCPACGADVLDCGHPPGVVFATEVNASQKHTEISEAKQRIALVDQAHVALARKSAGSSVERGTQLGLFYQKLLETNGHMRELRGVPADIDQVLIDFRAQFPNFEGLYELLMDQFALSRAAKSPIQIPPVLLVGPPGVGKTEALRWLCQRFAMHFEIIDMSTAQDVFLLTGSDMRYKNSQAGLPLQALMAQDYANPFILLDELDKACGSRDGLAIQPLLTLLERKSAKQFRDLAVGFAVDASHINWFATANDASLIPEPIMSRLQVINIQVPSTSQLRQIATYLYRDLLIEQHCHGVFSEYLDEAVVTSLVSGSPRAMKRVLQKAMGRAARDGRGVIQLEDIEHPEIEKKRSIGFVLH</sequence>
<protein>
    <submittedName>
        <fullName evidence="2">ATPase family protein associated with various cellular activities (AAA)</fullName>
    </submittedName>
</protein>
<reference evidence="2 3" key="1">
    <citation type="submission" date="2018-08" db="EMBL/GenBank/DDBJ databases">
        <title>Genomic Encyclopedia of Type Strains, Phase IV (KMG-IV): sequencing the most valuable type-strain genomes for metagenomic binning, comparative biology and taxonomic classification.</title>
        <authorList>
            <person name="Goeker M."/>
        </authorList>
    </citation>
    <scope>NUCLEOTIDE SEQUENCE [LARGE SCALE GENOMIC DNA]</scope>
    <source>
        <strain evidence="2 3">DSM 26022</strain>
    </source>
</reference>
<dbReference type="Gene3D" id="3.40.50.300">
    <property type="entry name" value="P-loop containing nucleotide triphosphate hydrolases"/>
    <property type="match status" value="1"/>
</dbReference>
<evidence type="ECO:0000313" key="3">
    <source>
        <dbReference type="Proteomes" id="UP000256774"/>
    </source>
</evidence>
<evidence type="ECO:0000313" key="2">
    <source>
        <dbReference type="EMBL" id="REH35609.1"/>
    </source>
</evidence>
<dbReference type="InterPro" id="IPR003593">
    <property type="entry name" value="AAA+_ATPase"/>
</dbReference>
<dbReference type="GO" id="GO:0004176">
    <property type="term" value="F:ATP-dependent peptidase activity"/>
    <property type="evidence" value="ECO:0007669"/>
    <property type="project" value="InterPro"/>
</dbReference>
<gene>
    <name evidence="2" type="ORF">DFR26_2215</name>
</gene>
<dbReference type="SUPFAM" id="SSF52540">
    <property type="entry name" value="P-loop containing nucleoside triphosphate hydrolases"/>
    <property type="match status" value="1"/>
</dbReference>
<dbReference type="Proteomes" id="UP000256774">
    <property type="component" value="Unassembled WGS sequence"/>
</dbReference>
<dbReference type="EMBL" id="QUNR01000007">
    <property type="protein sequence ID" value="REH35609.1"/>
    <property type="molecule type" value="Genomic_DNA"/>
</dbReference>
<evidence type="ECO:0000259" key="1">
    <source>
        <dbReference type="SMART" id="SM00382"/>
    </source>
</evidence>